<dbReference type="RefSeq" id="WP_166453238.1">
    <property type="nucleotide sequence ID" value="NZ_JAAOMA010000034.1"/>
</dbReference>
<dbReference type="Proteomes" id="UP001515641">
    <property type="component" value="Unassembled WGS sequence"/>
</dbReference>
<organism evidence="1 2">
    <name type="scientific">Chromobacterium fluminis</name>
    <dbReference type="NCBI Taxonomy" id="3044269"/>
    <lineage>
        <taxon>Bacteria</taxon>
        <taxon>Pseudomonadati</taxon>
        <taxon>Pseudomonadota</taxon>
        <taxon>Betaproteobacteria</taxon>
        <taxon>Neisseriales</taxon>
        <taxon>Chromobacteriaceae</taxon>
        <taxon>Chromobacterium</taxon>
    </lineage>
</organism>
<sequence length="110" mass="12047">MNHTKTQHGFASIAFRDRNDAPCRLQKSSLVTEDALWLGVDDAEPKIMACNAAAHGVETTETTGWVPYPLPDAVLLTTGMHLTREQVAQLLPILQHFVDTGELSETGHPL</sequence>
<evidence type="ECO:0000313" key="1">
    <source>
        <dbReference type="EMBL" id="NHR07429.1"/>
    </source>
</evidence>
<proteinExistence type="predicted"/>
<name>A0ABX0L726_9NEIS</name>
<protein>
    <submittedName>
        <fullName evidence="1">Uncharacterized protein</fullName>
    </submittedName>
</protein>
<reference evidence="1 2" key="1">
    <citation type="submission" date="2020-03" db="EMBL/GenBank/DDBJ databases">
        <title>Draft genome sequence of environmentally isolated cultures.</title>
        <authorList>
            <person name="Wilson H.S."/>
            <person name="De Leon M.E."/>
        </authorList>
    </citation>
    <scope>NUCLEOTIDE SEQUENCE [LARGE SCALE GENOMIC DNA]</scope>
    <source>
        <strain evidence="1 2">HSC-31F16</strain>
    </source>
</reference>
<gene>
    <name evidence="1" type="ORF">HA052_19750</name>
</gene>
<dbReference type="EMBL" id="JAAOMA010000034">
    <property type="protein sequence ID" value="NHR07429.1"/>
    <property type="molecule type" value="Genomic_DNA"/>
</dbReference>
<evidence type="ECO:0000313" key="2">
    <source>
        <dbReference type="Proteomes" id="UP001515641"/>
    </source>
</evidence>
<keyword evidence="2" id="KW-1185">Reference proteome</keyword>
<accession>A0ABX0L726</accession>
<comment type="caution">
    <text evidence="1">The sequence shown here is derived from an EMBL/GenBank/DDBJ whole genome shotgun (WGS) entry which is preliminary data.</text>
</comment>